<dbReference type="InterPro" id="IPR036116">
    <property type="entry name" value="FN3_sf"/>
</dbReference>
<protein>
    <recommendedName>
        <fullName evidence="2">Fibronectin type-III domain-containing protein</fullName>
    </recommendedName>
</protein>
<name>A0A843AHI1_METAZ</name>
<dbReference type="Pfam" id="PF00041">
    <property type="entry name" value="fn3"/>
    <property type="match status" value="1"/>
</dbReference>
<proteinExistence type="predicted"/>
<evidence type="ECO:0000313" key="3">
    <source>
        <dbReference type="EMBL" id="MBF4469201.1"/>
    </source>
</evidence>
<feature type="compositionally biased region" description="Polar residues" evidence="1">
    <location>
        <begin position="13"/>
        <end position="23"/>
    </location>
</feature>
<dbReference type="CDD" id="cd00063">
    <property type="entry name" value="FN3"/>
    <property type="match status" value="1"/>
</dbReference>
<evidence type="ECO:0000259" key="2">
    <source>
        <dbReference type="PROSITE" id="PS50853"/>
    </source>
</evidence>
<comment type="caution">
    <text evidence="3">The sequence shown here is derived from an EMBL/GenBank/DDBJ whole genome shotgun (WGS) entry which is preliminary data.</text>
</comment>
<evidence type="ECO:0000313" key="4">
    <source>
        <dbReference type="Proteomes" id="UP000658733"/>
    </source>
</evidence>
<evidence type="ECO:0000256" key="1">
    <source>
        <dbReference type="SAM" id="MobiDB-lite"/>
    </source>
</evidence>
<accession>A0A843AHI1</accession>
<gene>
    <name evidence="3" type="ORF">ISP01_07320</name>
</gene>
<dbReference type="EMBL" id="JADIIN010000059">
    <property type="protein sequence ID" value="MBF4469201.1"/>
    <property type="molecule type" value="Genomic_DNA"/>
</dbReference>
<dbReference type="SUPFAM" id="SSF49899">
    <property type="entry name" value="Concanavalin A-like lectins/glucanases"/>
    <property type="match status" value="1"/>
</dbReference>
<dbReference type="InterPro" id="IPR013783">
    <property type="entry name" value="Ig-like_fold"/>
</dbReference>
<dbReference type="AlphaFoldDB" id="A0A843AHI1"/>
<feature type="domain" description="Fibronectin type-III" evidence="2">
    <location>
        <begin position="200"/>
        <end position="279"/>
    </location>
</feature>
<sequence>MSEYGQRRIAKFPSQSPIHNPENNMHQLLDAMGEYNDYLEDLLFKHEEKKDLRTNYSDEDESDEDYILGFHMLNLIGECYNIFRYPNESNNDFRGRILSIIDNDGGISSLKNIISKILRIDKNLVEVIENEMSYFTVGDVLDSRIESVNSKPLISRITNIEQQLVVNIPQGYDTSILEDSLKNCVLADVKILINPNQTLPPSNPVISVTNITSDSVIVSFSSTNTNSYDIYLNDVLIANTTNTSYNLTDLSASTTYTVKIVAKGNGTAENTKTFTTSALMELVLDSAILYYNCAESIINFTNNTFQNLVGVTNGTLNNFNSSQLNNGELSFNGTNYIDTGLKHNVLQNGFSIEAVINSIDRTATIENRGFVGDHAQPNPGLCFFQFDNSGEFYSGIWSSSQDNRIILPHNIIPTDFTHFTAIYDGSVLKLYINGILVGSKAVSNLTLSNTYNIMVGRSGANSGNYWKNKFKSIIIHNRALSETEILNNKTILLGD</sequence>
<dbReference type="Gene3D" id="2.60.40.10">
    <property type="entry name" value="Immunoglobulins"/>
    <property type="match status" value="1"/>
</dbReference>
<feature type="region of interest" description="Disordered" evidence="1">
    <location>
        <begin position="1"/>
        <end position="23"/>
    </location>
</feature>
<reference evidence="3" key="1">
    <citation type="submission" date="2020-10" db="EMBL/GenBank/DDBJ databases">
        <title>Dehalococcoides mccartyi of a TCE/Cr reducing biochatode.</title>
        <authorList>
            <person name="Matturro B."/>
        </authorList>
    </citation>
    <scope>NUCLEOTIDE SEQUENCE</scope>
    <source>
        <strain evidence="3">Bin4</strain>
    </source>
</reference>
<dbReference type="SUPFAM" id="SSF49265">
    <property type="entry name" value="Fibronectin type III"/>
    <property type="match status" value="1"/>
</dbReference>
<dbReference type="Gene3D" id="2.60.120.200">
    <property type="match status" value="1"/>
</dbReference>
<dbReference type="Pfam" id="PF13385">
    <property type="entry name" value="Laminin_G_3"/>
    <property type="match status" value="1"/>
</dbReference>
<dbReference type="SMART" id="SM00060">
    <property type="entry name" value="FN3"/>
    <property type="match status" value="1"/>
</dbReference>
<dbReference type="InterPro" id="IPR003961">
    <property type="entry name" value="FN3_dom"/>
</dbReference>
<dbReference type="PROSITE" id="PS50853">
    <property type="entry name" value="FN3"/>
    <property type="match status" value="1"/>
</dbReference>
<dbReference type="Proteomes" id="UP000658733">
    <property type="component" value="Unassembled WGS sequence"/>
</dbReference>
<organism evidence="3 4">
    <name type="scientific">Methanobrevibacter arboriphilus</name>
    <dbReference type="NCBI Taxonomy" id="39441"/>
    <lineage>
        <taxon>Archaea</taxon>
        <taxon>Methanobacteriati</taxon>
        <taxon>Methanobacteriota</taxon>
        <taxon>Methanomada group</taxon>
        <taxon>Methanobacteria</taxon>
        <taxon>Methanobacteriales</taxon>
        <taxon>Methanobacteriaceae</taxon>
        <taxon>Methanobrevibacter</taxon>
    </lineage>
</organism>
<dbReference type="InterPro" id="IPR013320">
    <property type="entry name" value="ConA-like_dom_sf"/>
</dbReference>